<comment type="subcellular location">
    <subcellularLocation>
        <location evidence="1">Cell membrane</location>
        <topology evidence="1">Multi-pass membrane protein</topology>
    </subcellularLocation>
</comment>
<dbReference type="Pfam" id="PF02687">
    <property type="entry name" value="FtsX"/>
    <property type="match status" value="1"/>
</dbReference>
<keyword evidence="4" id="KW-1133">Transmembrane helix</keyword>
<dbReference type="STRING" id="561061.SAMN05660862_2940"/>
<dbReference type="Proteomes" id="UP000192980">
    <property type="component" value="Unassembled WGS sequence"/>
</dbReference>
<name>A0A1X7KJL6_9SPHI</name>
<dbReference type="InterPro" id="IPR003838">
    <property type="entry name" value="ABC3_permease_C"/>
</dbReference>
<dbReference type="InterPro" id="IPR050250">
    <property type="entry name" value="Macrolide_Exporter_MacB"/>
</dbReference>
<dbReference type="GO" id="GO:0022857">
    <property type="term" value="F:transmembrane transporter activity"/>
    <property type="evidence" value="ECO:0007669"/>
    <property type="project" value="TreeGrafter"/>
</dbReference>
<dbReference type="OrthoDB" id="9770036at2"/>
<dbReference type="EMBL" id="FXAU01000005">
    <property type="protein sequence ID" value="SMG40880.1"/>
    <property type="molecule type" value="Genomic_DNA"/>
</dbReference>
<evidence type="ECO:0000256" key="4">
    <source>
        <dbReference type="ARBA" id="ARBA00022989"/>
    </source>
</evidence>
<evidence type="ECO:0000313" key="9">
    <source>
        <dbReference type="EMBL" id="SMG40880.1"/>
    </source>
</evidence>
<accession>A0A1X7KJL6</accession>
<evidence type="ECO:0000256" key="3">
    <source>
        <dbReference type="ARBA" id="ARBA00022692"/>
    </source>
</evidence>
<dbReference type="PANTHER" id="PTHR30572">
    <property type="entry name" value="MEMBRANE COMPONENT OF TRANSPORTER-RELATED"/>
    <property type="match status" value="1"/>
</dbReference>
<reference evidence="9 10" key="1">
    <citation type="submission" date="2017-04" db="EMBL/GenBank/DDBJ databases">
        <authorList>
            <person name="Afonso C.L."/>
            <person name="Miller P.J."/>
            <person name="Scott M.A."/>
            <person name="Spackman E."/>
            <person name="Goraichik I."/>
            <person name="Dimitrov K.M."/>
            <person name="Suarez D.L."/>
            <person name="Swayne D.E."/>
        </authorList>
    </citation>
    <scope>NUCLEOTIDE SEQUENCE [LARGE SCALE GENOMIC DNA]</scope>
    <source>
        <strain evidence="9 10">DSM 22418</strain>
    </source>
</reference>
<sequence>MSVNMSYTENVKLALQSIVSNKLRTFLTALIIAIGIMALIGVLTSIDAIQSSLTNSFSSMGSNSFNIRNRGVNVQIGGSGNKAKVFRSITYQEALAFKDNFDYGALVSLNVNVTWGATAKYMAEKTNPNIGVLGSDENYLETSGYKLEDGRNFTAQDIENANPVVIIGQEVKTKLFKNNKKAVGEYITIGGARFTVIGVLESKGSSAGFGSDKACFIPISRGRAMISNANPSFVITVMTSDPFKMDGAEGEAIATFRKIRALNAKQSNDFEIIKSDAVAQMLMQNLTYVTMGAIVIAFITLVGASIGLMNIMLVSVTERTREIGVRKAIGATPSVIRKQFLMEAVVICVLGGIAGIVLGILIGNVLALALGADFIIPWKWMMLGLTVCIGVGMLSGYYPASKASKLDPVEALRYE</sequence>
<feature type="domain" description="MacB-like periplasmic core" evidence="8">
    <location>
        <begin position="25"/>
        <end position="251"/>
    </location>
</feature>
<keyword evidence="10" id="KW-1185">Reference proteome</keyword>
<organism evidence="9 10">
    <name type="scientific">Sphingobacterium psychroaquaticum</name>
    <dbReference type="NCBI Taxonomy" id="561061"/>
    <lineage>
        <taxon>Bacteria</taxon>
        <taxon>Pseudomonadati</taxon>
        <taxon>Bacteroidota</taxon>
        <taxon>Sphingobacteriia</taxon>
        <taxon>Sphingobacteriales</taxon>
        <taxon>Sphingobacteriaceae</taxon>
        <taxon>Sphingobacterium</taxon>
    </lineage>
</organism>
<dbReference type="InterPro" id="IPR025857">
    <property type="entry name" value="MacB_PCD"/>
</dbReference>
<dbReference type="Pfam" id="PF12704">
    <property type="entry name" value="MacB_PCD"/>
    <property type="match status" value="1"/>
</dbReference>
<evidence type="ECO:0000256" key="1">
    <source>
        <dbReference type="ARBA" id="ARBA00004651"/>
    </source>
</evidence>
<keyword evidence="3" id="KW-0812">Transmembrane</keyword>
<evidence type="ECO:0000256" key="5">
    <source>
        <dbReference type="ARBA" id="ARBA00023136"/>
    </source>
</evidence>
<evidence type="ECO:0000256" key="6">
    <source>
        <dbReference type="ARBA" id="ARBA00038076"/>
    </source>
</evidence>
<keyword evidence="5" id="KW-0472">Membrane</keyword>
<dbReference type="GO" id="GO:0005886">
    <property type="term" value="C:plasma membrane"/>
    <property type="evidence" value="ECO:0007669"/>
    <property type="project" value="UniProtKB-SubCell"/>
</dbReference>
<comment type="similarity">
    <text evidence="6">Belongs to the ABC-4 integral membrane protein family.</text>
</comment>
<dbReference type="PANTHER" id="PTHR30572:SF4">
    <property type="entry name" value="ABC TRANSPORTER PERMEASE YTRF"/>
    <property type="match status" value="1"/>
</dbReference>
<evidence type="ECO:0000259" key="7">
    <source>
        <dbReference type="Pfam" id="PF02687"/>
    </source>
</evidence>
<protein>
    <submittedName>
        <fullName evidence="9">Putative ABC transport system permease protein</fullName>
    </submittedName>
</protein>
<dbReference type="RefSeq" id="WP_085473653.1">
    <property type="nucleotide sequence ID" value="NZ_CP038029.1"/>
</dbReference>
<evidence type="ECO:0000313" key="10">
    <source>
        <dbReference type="Proteomes" id="UP000192980"/>
    </source>
</evidence>
<keyword evidence="2" id="KW-1003">Cell membrane</keyword>
<evidence type="ECO:0000256" key="2">
    <source>
        <dbReference type="ARBA" id="ARBA00022475"/>
    </source>
</evidence>
<evidence type="ECO:0000259" key="8">
    <source>
        <dbReference type="Pfam" id="PF12704"/>
    </source>
</evidence>
<feature type="domain" description="ABC3 transporter permease C-terminal" evidence="7">
    <location>
        <begin position="294"/>
        <end position="408"/>
    </location>
</feature>
<proteinExistence type="inferred from homology"/>
<gene>
    <name evidence="9" type="ORF">SAMN05660862_2940</name>
</gene>
<dbReference type="AlphaFoldDB" id="A0A1X7KJL6"/>